<keyword evidence="3" id="KW-1185">Reference proteome</keyword>
<dbReference type="GeneID" id="19115157"/>
<evidence type="ECO:0000256" key="1">
    <source>
        <dbReference type="ARBA" id="ARBA00022801"/>
    </source>
</evidence>
<gene>
    <name evidence="2" type="ORF">BAUCODRAFT_52470</name>
</gene>
<dbReference type="InterPro" id="IPR008928">
    <property type="entry name" value="6-hairpin_glycosidase_sf"/>
</dbReference>
<dbReference type="PANTHER" id="PTHR41814">
    <property type="entry name" value="EXPRESSED PROTEIN"/>
    <property type="match status" value="1"/>
</dbReference>
<feature type="non-terminal residue" evidence="2">
    <location>
        <position position="358"/>
    </location>
</feature>
<dbReference type="RefSeq" id="XP_007678731.1">
    <property type="nucleotide sequence ID" value="XM_007680541.1"/>
</dbReference>
<dbReference type="eggNOG" id="ENOG502RZ5C">
    <property type="taxonomic scope" value="Eukaryota"/>
</dbReference>
<name>M2N568_BAUPA</name>
<organism evidence="2 3">
    <name type="scientific">Baudoinia panamericana (strain UAMH 10762)</name>
    <name type="common">Angels' share fungus</name>
    <name type="synonym">Baudoinia compniacensis (strain UAMH 10762)</name>
    <dbReference type="NCBI Taxonomy" id="717646"/>
    <lineage>
        <taxon>Eukaryota</taxon>
        <taxon>Fungi</taxon>
        <taxon>Dikarya</taxon>
        <taxon>Ascomycota</taxon>
        <taxon>Pezizomycotina</taxon>
        <taxon>Dothideomycetes</taxon>
        <taxon>Dothideomycetidae</taxon>
        <taxon>Mycosphaerellales</taxon>
        <taxon>Teratosphaeriaceae</taxon>
        <taxon>Baudoinia</taxon>
    </lineage>
</organism>
<evidence type="ECO:0000313" key="2">
    <source>
        <dbReference type="EMBL" id="EMC93910.1"/>
    </source>
</evidence>
<dbReference type="Gene3D" id="1.50.10.10">
    <property type="match status" value="1"/>
</dbReference>
<dbReference type="OMA" id="MSWASAK"/>
<dbReference type="EMBL" id="KB445559">
    <property type="protein sequence ID" value="EMC93910.1"/>
    <property type="molecule type" value="Genomic_DNA"/>
</dbReference>
<dbReference type="HOGENOM" id="CLU_037534_0_0_1"/>
<keyword evidence="1" id="KW-0378">Hydrolase</keyword>
<dbReference type="KEGG" id="bcom:BAUCODRAFT_52470"/>
<dbReference type="AlphaFoldDB" id="M2N568"/>
<protein>
    <recommendedName>
        <fullName evidence="4">Glycoside hydrolase family 105 protein</fullName>
    </recommendedName>
</protein>
<dbReference type="GO" id="GO:0016787">
    <property type="term" value="F:hydrolase activity"/>
    <property type="evidence" value="ECO:0007669"/>
    <property type="project" value="UniProtKB-KW"/>
</dbReference>
<dbReference type="Pfam" id="PF07470">
    <property type="entry name" value="Glyco_hydro_88"/>
    <property type="match status" value="1"/>
</dbReference>
<dbReference type="Proteomes" id="UP000011761">
    <property type="component" value="Unassembled WGS sequence"/>
</dbReference>
<proteinExistence type="predicted"/>
<sequence length="358" mass="40361">FNFTFRVNAVRHQAEHLANHSWEYGTTAEAVMELVNPEKSVFGSDPFKGNHIPYQALHMDQALIWVYQHIEYEEQMLYADEYSVSDPASLGVAAVMVGTRWSRYLTACERQKEYLLDRAPRYSNGAISHRQQVAELWSDAVSMFPPFLAYYGVYKKDLDLLREAVRQIELYRNILSISDGPEKGLWKHIVGPSEMADEGAWSTGNGWAAYGMARVRATISGWNVSREAMQPEMEKLDGWIGEIIDGAVSTDDDQSGLLRNYLGDRSWWGEVSGTALLTAATYRMALFRPEIYAQPKYMSWASAKRHAVTSRVDDNGFAEPAVNALKHDSREPMKSGSEGAAFMLMLGSAWRDCVCRGV</sequence>
<evidence type="ECO:0008006" key="4">
    <source>
        <dbReference type="Google" id="ProtNLM"/>
    </source>
</evidence>
<accession>M2N568</accession>
<evidence type="ECO:0000313" key="3">
    <source>
        <dbReference type="Proteomes" id="UP000011761"/>
    </source>
</evidence>
<dbReference type="InterPro" id="IPR010905">
    <property type="entry name" value="Glyco_hydro_88"/>
</dbReference>
<reference evidence="2 3" key="1">
    <citation type="journal article" date="2012" name="PLoS Pathog.">
        <title>Diverse lifestyles and strategies of plant pathogenesis encoded in the genomes of eighteen Dothideomycetes fungi.</title>
        <authorList>
            <person name="Ohm R.A."/>
            <person name="Feau N."/>
            <person name="Henrissat B."/>
            <person name="Schoch C.L."/>
            <person name="Horwitz B.A."/>
            <person name="Barry K.W."/>
            <person name="Condon B.J."/>
            <person name="Copeland A.C."/>
            <person name="Dhillon B."/>
            <person name="Glaser F."/>
            <person name="Hesse C.N."/>
            <person name="Kosti I."/>
            <person name="LaButti K."/>
            <person name="Lindquist E.A."/>
            <person name="Lucas S."/>
            <person name="Salamov A.A."/>
            <person name="Bradshaw R.E."/>
            <person name="Ciuffetti L."/>
            <person name="Hamelin R.C."/>
            <person name="Kema G.H.J."/>
            <person name="Lawrence C."/>
            <person name="Scott J.A."/>
            <person name="Spatafora J.W."/>
            <person name="Turgeon B.G."/>
            <person name="de Wit P.J.G.M."/>
            <person name="Zhong S."/>
            <person name="Goodwin S.B."/>
            <person name="Grigoriev I.V."/>
        </authorList>
    </citation>
    <scope>NUCLEOTIDE SEQUENCE [LARGE SCALE GENOMIC DNA]</scope>
    <source>
        <strain evidence="2 3">UAMH 10762</strain>
    </source>
</reference>
<dbReference type="SUPFAM" id="SSF48208">
    <property type="entry name" value="Six-hairpin glycosidases"/>
    <property type="match status" value="1"/>
</dbReference>
<dbReference type="OrthoDB" id="4138492at2759"/>
<dbReference type="GO" id="GO:0005975">
    <property type="term" value="P:carbohydrate metabolic process"/>
    <property type="evidence" value="ECO:0007669"/>
    <property type="project" value="InterPro"/>
</dbReference>
<dbReference type="PANTHER" id="PTHR41814:SF1">
    <property type="entry name" value="CELLULASE"/>
    <property type="match status" value="1"/>
</dbReference>
<feature type="non-terminal residue" evidence="2">
    <location>
        <position position="1"/>
    </location>
</feature>
<dbReference type="InterPro" id="IPR012341">
    <property type="entry name" value="6hp_glycosidase-like_sf"/>
</dbReference>